<evidence type="ECO:0000313" key="4">
    <source>
        <dbReference type="Proteomes" id="UP000002051"/>
    </source>
</evidence>
<keyword evidence="4" id="KW-1185">Reference proteome</keyword>
<gene>
    <name evidence="2" type="ordered locus">MTR_7g052650</name>
</gene>
<evidence type="ECO:0000313" key="3">
    <source>
        <dbReference type="EnsemblPlants" id="AES79023"/>
    </source>
</evidence>
<reference evidence="2 4" key="2">
    <citation type="journal article" date="2014" name="BMC Genomics">
        <title>An improved genome release (version Mt4.0) for the model legume Medicago truncatula.</title>
        <authorList>
            <person name="Tang H."/>
            <person name="Krishnakumar V."/>
            <person name="Bidwell S."/>
            <person name="Rosen B."/>
            <person name="Chan A."/>
            <person name="Zhou S."/>
            <person name="Gentzbittel L."/>
            <person name="Childs K.L."/>
            <person name="Yandell M."/>
            <person name="Gundlach H."/>
            <person name="Mayer K.F."/>
            <person name="Schwartz D.C."/>
            <person name="Town C.D."/>
        </authorList>
    </citation>
    <scope>GENOME REANNOTATION</scope>
    <source>
        <strain evidence="3 4">cv. Jemalong A17</strain>
    </source>
</reference>
<protein>
    <submittedName>
        <fullName evidence="2">Transmembrane protein, putative</fullName>
    </submittedName>
</protein>
<proteinExistence type="predicted"/>
<keyword evidence="2" id="KW-0812">Transmembrane</keyword>
<dbReference type="HOGENOM" id="CLU_2200892_0_0_1"/>
<organism evidence="2 4">
    <name type="scientific">Medicago truncatula</name>
    <name type="common">Barrel medic</name>
    <name type="synonym">Medicago tribuloides</name>
    <dbReference type="NCBI Taxonomy" id="3880"/>
    <lineage>
        <taxon>Eukaryota</taxon>
        <taxon>Viridiplantae</taxon>
        <taxon>Streptophyta</taxon>
        <taxon>Embryophyta</taxon>
        <taxon>Tracheophyta</taxon>
        <taxon>Spermatophyta</taxon>
        <taxon>Magnoliopsida</taxon>
        <taxon>eudicotyledons</taxon>
        <taxon>Gunneridae</taxon>
        <taxon>Pentapetalae</taxon>
        <taxon>rosids</taxon>
        <taxon>fabids</taxon>
        <taxon>Fabales</taxon>
        <taxon>Fabaceae</taxon>
        <taxon>Papilionoideae</taxon>
        <taxon>50 kb inversion clade</taxon>
        <taxon>NPAAA clade</taxon>
        <taxon>Hologalegina</taxon>
        <taxon>IRL clade</taxon>
        <taxon>Trifolieae</taxon>
        <taxon>Medicago</taxon>
    </lineage>
</organism>
<dbReference type="EMBL" id="CM001223">
    <property type="protein sequence ID" value="AES79023.1"/>
    <property type="molecule type" value="Genomic_DNA"/>
</dbReference>
<feature type="region of interest" description="Disordered" evidence="1">
    <location>
        <begin position="86"/>
        <end position="108"/>
    </location>
</feature>
<dbReference type="EnsemblPlants" id="AES79023">
    <property type="protein sequence ID" value="AES79023"/>
    <property type="gene ID" value="MTR_7g052650"/>
</dbReference>
<keyword evidence="2" id="KW-0472">Membrane</keyword>
<reference evidence="2 4" key="1">
    <citation type="journal article" date="2011" name="Nature">
        <title>The Medicago genome provides insight into the evolution of rhizobial symbioses.</title>
        <authorList>
            <person name="Young N.D."/>
            <person name="Debelle F."/>
            <person name="Oldroyd G.E."/>
            <person name="Geurts R."/>
            <person name="Cannon S.B."/>
            <person name="Udvardi M.K."/>
            <person name="Benedito V.A."/>
            <person name="Mayer K.F."/>
            <person name="Gouzy J."/>
            <person name="Schoof H."/>
            <person name="Van de Peer Y."/>
            <person name="Proost S."/>
            <person name="Cook D.R."/>
            <person name="Meyers B.C."/>
            <person name="Spannagl M."/>
            <person name="Cheung F."/>
            <person name="De Mita S."/>
            <person name="Krishnakumar V."/>
            <person name="Gundlach H."/>
            <person name="Zhou S."/>
            <person name="Mudge J."/>
            <person name="Bharti A.K."/>
            <person name="Murray J.D."/>
            <person name="Naoumkina M.A."/>
            <person name="Rosen B."/>
            <person name="Silverstein K.A."/>
            <person name="Tang H."/>
            <person name="Rombauts S."/>
            <person name="Zhao P.X."/>
            <person name="Zhou P."/>
            <person name="Barbe V."/>
            <person name="Bardou P."/>
            <person name="Bechner M."/>
            <person name="Bellec A."/>
            <person name="Berger A."/>
            <person name="Berges H."/>
            <person name="Bidwell S."/>
            <person name="Bisseling T."/>
            <person name="Choisne N."/>
            <person name="Couloux A."/>
            <person name="Denny R."/>
            <person name="Deshpande S."/>
            <person name="Dai X."/>
            <person name="Doyle J.J."/>
            <person name="Dudez A.M."/>
            <person name="Farmer A.D."/>
            <person name="Fouteau S."/>
            <person name="Franken C."/>
            <person name="Gibelin C."/>
            <person name="Gish J."/>
            <person name="Goldstein S."/>
            <person name="Gonzalez A.J."/>
            <person name="Green P.J."/>
            <person name="Hallab A."/>
            <person name="Hartog M."/>
            <person name="Hua A."/>
            <person name="Humphray S.J."/>
            <person name="Jeong D.H."/>
            <person name="Jing Y."/>
            <person name="Jocker A."/>
            <person name="Kenton S.M."/>
            <person name="Kim D.J."/>
            <person name="Klee K."/>
            <person name="Lai H."/>
            <person name="Lang C."/>
            <person name="Lin S."/>
            <person name="Macmil S.L."/>
            <person name="Magdelenat G."/>
            <person name="Matthews L."/>
            <person name="McCorrison J."/>
            <person name="Monaghan E.L."/>
            <person name="Mun J.H."/>
            <person name="Najar F.Z."/>
            <person name="Nicholson C."/>
            <person name="Noirot C."/>
            <person name="O'Bleness M."/>
            <person name="Paule C.R."/>
            <person name="Poulain J."/>
            <person name="Prion F."/>
            <person name="Qin B."/>
            <person name="Qu C."/>
            <person name="Retzel E.F."/>
            <person name="Riddle C."/>
            <person name="Sallet E."/>
            <person name="Samain S."/>
            <person name="Samson N."/>
            <person name="Sanders I."/>
            <person name="Saurat O."/>
            <person name="Scarpelli C."/>
            <person name="Schiex T."/>
            <person name="Segurens B."/>
            <person name="Severin A.J."/>
            <person name="Sherrier D.J."/>
            <person name="Shi R."/>
            <person name="Sims S."/>
            <person name="Singer S.R."/>
            <person name="Sinharoy S."/>
            <person name="Sterck L."/>
            <person name="Viollet A."/>
            <person name="Wang B.B."/>
            <person name="Wang K."/>
            <person name="Wang M."/>
            <person name="Wang X."/>
            <person name="Warfsmann J."/>
            <person name="Weissenbach J."/>
            <person name="White D.D."/>
            <person name="White J.D."/>
            <person name="Wiley G.B."/>
            <person name="Wincker P."/>
            <person name="Xing Y."/>
            <person name="Yang L."/>
            <person name="Yao Z."/>
            <person name="Ying F."/>
            <person name="Zhai J."/>
            <person name="Zhou L."/>
            <person name="Zuber A."/>
            <person name="Denarie J."/>
            <person name="Dixon R.A."/>
            <person name="May G.D."/>
            <person name="Schwartz D.C."/>
            <person name="Rogers J."/>
            <person name="Quetier F."/>
            <person name="Town C.D."/>
            <person name="Roe B.A."/>
        </authorList>
    </citation>
    <scope>NUCLEOTIDE SEQUENCE [LARGE SCALE GENOMIC DNA]</scope>
    <source>
        <strain evidence="2">A17</strain>
        <strain evidence="3 4">cv. Jemalong A17</strain>
    </source>
</reference>
<evidence type="ECO:0000256" key="1">
    <source>
        <dbReference type="SAM" id="MobiDB-lite"/>
    </source>
</evidence>
<reference evidence="3" key="3">
    <citation type="submission" date="2015-04" db="UniProtKB">
        <authorList>
            <consortium name="EnsemblPlants"/>
        </authorList>
    </citation>
    <scope>IDENTIFICATION</scope>
    <source>
        <strain evidence="3">cv. Jemalong A17</strain>
    </source>
</reference>
<dbReference type="AlphaFoldDB" id="G7KZ19"/>
<accession>G7KZ19</accession>
<dbReference type="Proteomes" id="UP000002051">
    <property type="component" value="Unassembled WGS sequence"/>
</dbReference>
<dbReference type="PaxDb" id="3880-AES79023"/>
<name>G7KZ19_MEDTR</name>
<sequence>MIVGKVTGSSPGNNILCKNRVRLRTIHRMVGPLPGPCVCGSFGALGCPVIFFLDCDDIDSTSVGIEAEAYRFSMFEATVDHDKLKQLHISSDSPSKQDTDHAHTKRSS</sequence>
<evidence type="ECO:0000313" key="2">
    <source>
        <dbReference type="EMBL" id="AES79023.1"/>
    </source>
</evidence>